<dbReference type="GO" id="GO:0008270">
    <property type="term" value="F:zinc ion binding"/>
    <property type="evidence" value="ECO:0007669"/>
    <property type="project" value="UniProtKB-KW"/>
</dbReference>
<keyword evidence="6" id="KW-0805">Transcription regulation</keyword>
<evidence type="ECO:0000256" key="4">
    <source>
        <dbReference type="ARBA" id="ARBA00022771"/>
    </source>
</evidence>
<comment type="subcellular location">
    <subcellularLocation>
        <location evidence="1">Nucleus</location>
    </subcellularLocation>
</comment>
<evidence type="ECO:0000256" key="10">
    <source>
        <dbReference type="PROSITE-ProRule" id="PRU00027"/>
    </source>
</evidence>
<feature type="domain" description="BED-type" evidence="12">
    <location>
        <begin position="2"/>
        <end position="60"/>
    </location>
</feature>
<evidence type="ECO:0000313" key="14">
    <source>
        <dbReference type="Proteomes" id="UP000604825"/>
    </source>
</evidence>
<reference evidence="13" key="1">
    <citation type="submission" date="2020-10" db="EMBL/GenBank/DDBJ databases">
        <authorList>
            <person name="Han B."/>
            <person name="Lu T."/>
            <person name="Zhao Q."/>
            <person name="Huang X."/>
            <person name="Zhao Y."/>
        </authorList>
    </citation>
    <scope>NUCLEOTIDE SEQUENCE</scope>
</reference>
<dbReference type="EMBL" id="CAJGYO010000013">
    <property type="protein sequence ID" value="CAD6266475.1"/>
    <property type="molecule type" value="Genomic_DNA"/>
</dbReference>
<dbReference type="InterPro" id="IPR052035">
    <property type="entry name" value="ZnF_BED_domain_contain"/>
</dbReference>
<keyword evidence="14" id="KW-1185">Reference proteome</keyword>
<accession>A0A811R8L8</accession>
<feature type="region of interest" description="Disordered" evidence="11">
    <location>
        <begin position="110"/>
        <end position="157"/>
    </location>
</feature>
<proteinExistence type="predicted"/>
<dbReference type="SMART" id="SM00614">
    <property type="entry name" value="ZnF_BED"/>
    <property type="match status" value="1"/>
</dbReference>
<feature type="compositionally biased region" description="Low complexity" evidence="11">
    <location>
        <begin position="56"/>
        <end position="69"/>
    </location>
</feature>
<evidence type="ECO:0000256" key="3">
    <source>
        <dbReference type="ARBA" id="ARBA00022723"/>
    </source>
</evidence>
<keyword evidence="4 10" id="KW-0863">Zinc-finger</keyword>
<evidence type="ECO:0000256" key="6">
    <source>
        <dbReference type="ARBA" id="ARBA00023015"/>
    </source>
</evidence>
<sequence length="600" mass="69108">MPKKSNVWKYFTRLTDGHGSVINKARCNYCTDKKEFETKDGTSNLWKHFKKFHPQEAAAAEGAATAAQQPQPPLPPCAPSGSSGASTDHEPMLNEDESLQVIFQRQFKSSTEKVQDMGAAPPLQQQQQQQQTPLPPLPCALSQEPSLEGQAHHEPDVDEKDAIRDLARMIGLHGYDPLVVEDDHFRSFVHRLNPGFKLPSRCKIEEMCAVATPVLQWVKLKSWRRRRKSLYLTCHFIDDQWNLHRVVMDAFKVLPPGGHYSLDPLRGMFMISLDYSDRLLSTIAQQIIYYPFMIAGEMTADFELIIKLKDHLQYEIYYEIPHPDREIICATYMDHVLHSIARFLLPDSQFTADLIWYMDGLSKEEYQEHLSPWDYEERWYSCYCSLEIQIQKLESESNLQILMCNILRVIYRAINKLLASTTPTSNLCLEELFKNVADVLREAPCTVDKAIEDSYMVWSIPLVLDPRYKLRHVKSNFETVFGSESEAANHCTEVTRRLKELYSSYIEDSDDSSEEMAIDSCNPTEQTQDYGESELDCYMQDSPTRPTEDFDILKWWKIYGSVQYPTVARMARDALAMPTCSKLTSDQTAHVRSIIRGYND</sequence>
<dbReference type="PANTHER" id="PTHR46481:SF10">
    <property type="entry name" value="ZINC FINGER BED DOMAIN-CONTAINING PROTEIN 39"/>
    <property type="match status" value="1"/>
</dbReference>
<dbReference type="Pfam" id="PF02892">
    <property type="entry name" value="zf-BED"/>
    <property type="match status" value="1"/>
</dbReference>
<evidence type="ECO:0000256" key="5">
    <source>
        <dbReference type="ARBA" id="ARBA00022833"/>
    </source>
</evidence>
<feature type="region of interest" description="Disordered" evidence="11">
    <location>
        <begin position="56"/>
        <end position="91"/>
    </location>
</feature>
<dbReference type="GO" id="GO:0046983">
    <property type="term" value="F:protein dimerization activity"/>
    <property type="evidence" value="ECO:0007669"/>
    <property type="project" value="InterPro"/>
</dbReference>
<evidence type="ECO:0000256" key="1">
    <source>
        <dbReference type="ARBA" id="ARBA00004123"/>
    </source>
</evidence>
<keyword evidence="5" id="KW-0862">Zinc</keyword>
<dbReference type="InterPro" id="IPR025525">
    <property type="entry name" value="hAT-like_transposase_RNase-H"/>
</dbReference>
<dbReference type="OrthoDB" id="1607513at2759"/>
<dbReference type="AlphaFoldDB" id="A0A811R8L8"/>
<dbReference type="Pfam" id="PF05699">
    <property type="entry name" value="Dimer_Tnp_hAT"/>
    <property type="match status" value="1"/>
</dbReference>
<comment type="subunit">
    <text evidence="2">Homodimer.</text>
</comment>
<evidence type="ECO:0000256" key="11">
    <source>
        <dbReference type="SAM" id="MobiDB-lite"/>
    </source>
</evidence>
<dbReference type="InterPro" id="IPR012337">
    <property type="entry name" value="RNaseH-like_sf"/>
</dbReference>
<protein>
    <recommendedName>
        <fullName evidence="12">BED-type domain-containing protein</fullName>
    </recommendedName>
</protein>
<dbReference type="PANTHER" id="PTHR46481">
    <property type="entry name" value="ZINC FINGER BED DOMAIN-CONTAINING PROTEIN 4"/>
    <property type="match status" value="1"/>
</dbReference>
<keyword evidence="7" id="KW-0238">DNA-binding</keyword>
<comment type="caution">
    <text evidence="13">The sequence shown here is derived from an EMBL/GenBank/DDBJ whole genome shotgun (WGS) entry which is preliminary data.</text>
</comment>
<dbReference type="InterPro" id="IPR008906">
    <property type="entry name" value="HATC_C_dom"/>
</dbReference>
<dbReference type="Pfam" id="PF14372">
    <property type="entry name" value="hAT-like_RNase-H"/>
    <property type="match status" value="1"/>
</dbReference>
<evidence type="ECO:0000256" key="2">
    <source>
        <dbReference type="ARBA" id="ARBA00011738"/>
    </source>
</evidence>
<organism evidence="13 14">
    <name type="scientific">Miscanthus lutarioriparius</name>
    <dbReference type="NCBI Taxonomy" id="422564"/>
    <lineage>
        <taxon>Eukaryota</taxon>
        <taxon>Viridiplantae</taxon>
        <taxon>Streptophyta</taxon>
        <taxon>Embryophyta</taxon>
        <taxon>Tracheophyta</taxon>
        <taxon>Spermatophyta</taxon>
        <taxon>Magnoliopsida</taxon>
        <taxon>Liliopsida</taxon>
        <taxon>Poales</taxon>
        <taxon>Poaceae</taxon>
        <taxon>PACMAD clade</taxon>
        <taxon>Panicoideae</taxon>
        <taxon>Andropogonodae</taxon>
        <taxon>Andropogoneae</taxon>
        <taxon>Saccharinae</taxon>
        <taxon>Miscanthus</taxon>
    </lineage>
</organism>
<dbReference type="GO" id="GO:0005634">
    <property type="term" value="C:nucleus"/>
    <property type="evidence" value="ECO:0007669"/>
    <property type="project" value="UniProtKB-SubCell"/>
</dbReference>
<dbReference type="PROSITE" id="PS50808">
    <property type="entry name" value="ZF_BED"/>
    <property type="match status" value="1"/>
</dbReference>
<dbReference type="InterPro" id="IPR003656">
    <property type="entry name" value="Znf_BED"/>
</dbReference>
<keyword evidence="9" id="KW-0539">Nucleus</keyword>
<dbReference type="InterPro" id="IPR036236">
    <property type="entry name" value="Znf_C2H2_sf"/>
</dbReference>
<evidence type="ECO:0000256" key="9">
    <source>
        <dbReference type="ARBA" id="ARBA00023242"/>
    </source>
</evidence>
<dbReference type="GO" id="GO:0009791">
    <property type="term" value="P:post-embryonic development"/>
    <property type="evidence" value="ECO:0007669"/>
    <property type="project" value="UniProtKB-ARBA"/>
</dbReference>
<dbReference type="SUPFAM" id="SSF53098">
    <property type="entry name" value="Ribonuclease H-like"/>
    <property type="match status" value="1"/>
</dbReference>
<keyword evidence="8" id="KW-0804">Transcription</keyword>
<dbReference type="GO" id="GO:0003677">
    <property type="term" value="F:DNA binding"/>
    <property type="evidence" value="ECO:0007669"/>
    <property type="project" value="UniProtKB-KW"/>
</dbReference>
<dbReference type="Proteomes" id="UP000604825">
    <property type="component" value="Unassembled WGS sequence"/>
</dbReference>
<keyword evidence="3" id="KW-0479">Metal-binding</keyword>
<feature type="compositionally biased region" description="Low complexity" evidence="11">
    <location>
        <begin position="121"/>
        <end position="132"/>
    </location>
</feature>
<evidence type="ECO:0000259" key="12">
    <source>
        <dbReference type="PROSITE" id="PS50808"/>
    </source>
</evidence>
<gene>
    <name evidence="13" type="ORF">NCGR_LOCUS49780</name>
</gene>
<dbReference type="SUPFAM" id="SSF57667">
    <property type="entry name" value="beta-beta-alpha zinc fingers"/>
    <property type="match status" value="1"/>
</dbReference>
<evidence type="ECO:0000256" key="7">
    <source>
        <dbReference type="ARBA" id="ARBA00023125"/>
    </source>
</evidence>
<evidence type="ECO:0000313" key="13">
    <source>
        <dbReference type="EMBL" id="CAD6266475.1"/>
    </source>
</evidence>
<name>A0A811R8L8_9POAL</name>
<evidence type="ECO:0000256" key="8">
    <source>
        <dbReference type="ARBA" id="ARBA00023163"/>
    </source>
</evidence>